<keyword evidence="5" id="KW-0934">Plastid</keyword>
<name>A0A1Z1MA40_RHOCN</name>
<geneLocation type="chloroplast" evidence="5"/>
<evidence type="ECO:0000256" key="1">
    <source>
        <dbReference type="ARBA" id="ARBA00023015"/>
    </source>
</evidence>
<protein>
    <submittedName>
        <fullName evidence="5">Global nitrogen transcriptional regulator</fullName>
    </submittedName>
</protein>
<keyword evidence="5" id="KW-0150">Chloroplast</keyword>
<dbReference type="GeneID" id="33356042"/>
<reference evidence="5" key="1">
    <citation type="journal article" date="2017" name="J. Phycol.">
        <title>Analysis of chloroplast genomes and a supermatrix inform reclassification of the Rhodomelaceae (Rhodophyta).</title>
        <authorList>
            <person name="Diaz-Tapia P."/>
            <person name="Maggs C.A."/>
            <person name="West J.A."/>
            <person name="Verbruggen H."/>
        </authorList>
    </citation>
    <scope>NUCLEOTIDE SEQUENCE</scope>
    <source>
        <strain evidence="5">PD508</strain>
    </source>
</reference>
<dbReference type="GO" id="GO:0003677">
    <property type="term" value="F:DNA binding"/>
    <property type="evidence" value="ECO:0007669"/>
    <property type="project" value="UniProtKB-KW"/>
</dbReference>
<proteinExistence type="predicted"/>
<dbReference type="RefSeq" id="YP_009394221.1">
    <property type="nucleotide sequence ID" value="NC_035271.1"/>
</dbReference>
<keyword evidence="2" id="KW-0238">DNA-binding</keyword>
<dbReference type="Gene3D" id="2.60.120.10">
    <property type="entry name" value="Jelly Rolls"/>
    <property type="match status" value="1"/>
</dbReference>
<evidence type="ECO:0000256" key="2">
    <source>
        <dbReference type="ARBA" id="ARBA00023125"/>
    </source>
</evidence>
<dbReference type="SMART" id="SM00419">
    <property type="entry name" value="HTH_CRP"/>
    <property type="match status" value="1"/>
</dbReference>
<keyword evidence="1" id="KW-0805">Transcription regulation</keyword>
<dbReference type="InterPro" id="IPR014710">
    <property type="entry name" value="RmlC-like_jellyroll"/>
</dbReference>
<evidence type="ECO:0000313" key="5">
    <source>
        <dbReference type="EMBL" id="ARW62783.1"/>
    </source>
</evidence>
<dbReference type="EMBL" id="MF101424">
    <property type="protein sequence ID" value="ARW62783.1"/>
    <property type="molecule type" value="Genomic_DNA"/>
</dbReference>
<dbReference type="PROSITE" id="PS51063">
    <property type="entry name" value="HTH_CRP_2"/>
    <property type="match status" value="1"/>
</dbReference>
<dbReference type="AlphaFoldDB" id="A0A1Z1MA40"/>
<dbReference type="InterPro" id="IPR012318">
    <property type="entry name" value="HTH_CRP"/>
</dbReference>
<feature type="domain" description="HTH crp-type" evidence="4">
    <location>
        <begin position="131"/>
        <end position="205"/>
    </location>
</feature>
<accession>A0A1Z1MA40</accession>
<dbReference type="Pfam" id="PF13545">
    <property type="entry name" value="HTH_Crp_2"/>
    <property type="match status" value="1"/>
</dbReference>
<organism evidence="5">
    <name type="scientific">Rhodomela confervoides</name>
    <name type="common">Red alga</name>
    <dbReference type="NCBI Taxonomy" id="35163"/>
    <lineage>
        <taxon>Eukaryota</taxon>
        <taxon>Rhodophyta</taxon>
        <taxon>Florideophyceae</taxon>
        <taxon>Rhodymeniophycidae</taxon>
        <taxon>Ceramiales</taxon>
        <taxon>Rhodomelaceae</taxon>
        <taxon>Rhodomela</taxon>
    </lineage>
</organism>
<keyword evidence="3" id="KW-0804">Transcription</keyword>
<dbReference type="InterPro" id="IPR036390">
    <property type="entry name" value="WH_DNA-bd_sf"/>
</dbReference>
<evidence type="ECO:0000256" key="3">
    <source>
        <dbReference type="ARBA" id="ARBA00023163"/>
    </source>
</evidence>
<gene>
    <name evidence="5" type="primary">ntcA</name>
</gene>
<dbReference type="GO" id="GO:0006355">
    <property type="term" value="P:regulation of DNA-templated transcription"/>
    <property type="evidence" value="ECO:0007669"/>
    <property type="project" value="InterPro"/>
</dbReference>
<dbReference type="SUPFAM" id="SSF51206">
    <property type="entry name" value="cAMP-binding domain-like"/>
    <property type="match status" value="1"/>
</dbReference>
<dbReference type="InterPro" id="IPR018490">
    <property type="entry name" value="cNMP-bd_dom_sf"/>
</dbReference>
<dbReference type="SUPFAM" id="SSF46785">
    <property type="entry name" value="Winged helix' DNA-binding domain"/>
    <property type="match status" value="1"/>
</dbReference>
<evidence type="ECO:0000259" key="4">
    <source>
        <dbReference type="PROSITE" id="PS51063"/>
    </source>
</evidence>
<sequence length="210" mass="25002">MKWINFLKENKIPYYVYKLNQSDSIIIYKKNHNDNKFIIVLYGSIYTVKNFSNQEILPIAILNKNSIFINTSNNHKFYYTLTALEKTYLLTFQSNILNREDRSISLDINLVDIYKKTLKKYEIMNEIISQRYLENRIIQLILSMCIEFGVVKHEGIYIPFTLSQKDIATMTGTTKTTVNKIMQKMYKNGVIKYSNKKTIYIRDIFDLYFK</sequence>